<evidence type="ECO:0000313" key="1">
    <source>
        <dbReference type="EMBL" id="KDR12808.1"/>
    </source>
</evidence>
<protein>
    <submittedName>
        <fullName evidence="1">Uncharacterized protein</fullName>
    </submittedName>
</protein>
<dbReference type="Proteomes" id="UP000027135">
    <property type="component" value="Unassembled WGS sequence"/>
</dbReference>
<dbReference type="OMA" id="EERNHHI"/>
<organism evidence="1 2">
    <name type="scientific">Zootermopsis nevadensis</name>
    <name type="common">Dampwood termite</name>
    <dbReference type="NCBI Taxonomy" id="136037"/>
    <lineage>
        <taxon>Eukaryota</taxon>
        <taxon>Metazoa</taxon>
        <taxon>Ecdysozoa</taxon>
        <taxon>Arthropoda</taxon>
        <taxon>Hexapoda</taxon>
        <taxon>Insecta</taxon>
        <taxon>Pterygota</taxon>
        <taxon>Neoptera</taxon>
        <taxon>Polyneoptera</taxon>
        <taxon>Dictyoptera</taxon>
        <taxon>Blattodea</taxon>
        <taxon>Blattoidea</taxon>
        <taxon>Termitoidae</taxon>
        <taxon>Termopsidae</taxon>
        <taxon>Zootermopsis</taxon>
    </lineage>
</organism>
<proteinExistence type="predicted"/>
<keyword evidence="2" id="KW-1185">Reference proteome</keyword>
<dbReference type="AlphaFoldDB" id="A0A067R1N5"/>
<feature type="non-terminal residue" evidence="1">
    <location>
        <position position="1"/>
    </location>
</feature>
<sequence length="76" mass="9118">VMDHPPYLPEYTPCDFWLFPQLKTALKGYRFSDTAYIQGHTTPHLKNIPIEEFQKHLEERNHHIIMCIGAERDYFK</sequence>
<reference evidence="1 2" key="1">
    <citation type="journal article" date="2014" name="Nat. Commun.">
        <title>Molecular traces of alternative social organization in a termite genome.</title>
        <authorList>
            <person name="Terrapon N."/>
            <person name="Li C."/>
            <person name="Robertson H.M."/>
            <person name="Ji L."/>
            <person name="Meng X."/>
            <person name="Booth W."/>
            <person name="Chen Z."/>
            <person name="Childers C.P."/>
            <person name="Glastad K.M."/>
            <person name="Gokhale K."/>
            <person name="Gowin J."/>
            <person name="Gronenberg W."/>
            <person name="Hermansen R.A."/>
            <person name="Hu H."/>
            <person name="Hunt B.G."/>
            <person name="Huylmans A.K."/>
            <person name="Khalil S.M."/>
            <person name="Mitchell R.D."/>
            <person name="Munoz-Torres M.C."/>
            <person name="Mustard J.A."/>
            <person name="Pan H."/>
            <person name="Reese J.T."/>
            <person name="Scharf M.E."/>
            <person name="Sun F."/>
            <person name="Vogel H."/>
            <person name="Xiao J."/>
            <person name="Yang W."/>
            <person name="Yang Z."/>
            <person name="Yang Z."/>
            <person name="Zhou J."/>
            <person name="Zhu J."/>
            <person name="Brent C.S."/>
            <person name="Elsik C.G."/>
            <person name="Goodisman M.A."/>
            <person name="Liberles D.A."/>
            <person name="Roe R.M."/>
            <person name="Vargo E.L."/>
            <person name="Vilcinskas A."/>
            <person name="Wang J."/>
            <person name="Bornberg-Bauer E."/>
            <person name="Korb J."/>
            <person name="Zhang G."/>
            <person name="Liebig J."/>
        </authorList>
    </citation>
    <scope>NUCLEOTIDE SEQUENCE [LARGE SCALE GENOMIC DNA]</scope>
    <source>
        <tissue evidence="1">Whole organism</tissue>
    </source>
</reference>
<dbReference type="EMBL" id="KK852987">
    <property type="protein sequence ID" value="KDR12808.1"/>
    <property type="molecule type" value="Genomic_DNA"/>
</dbReference>
<dbReference type="InParanoid" id="A0A067R1N5"/>
<name>A0A067R1N5_ZOONE</name>
<evidence type="ECO:0000313" key="2">
    <source>
        <dbReference type="Proteomes" id="UP000027135"/>
    </source>
</evidence>
<dbReference type="Gene3D" id="3.30.420.10">
    <property type="entry name" value="Ribonuclease H-like superfamily/Ribonuclease H"/>
    <property type="match status" value="1"/>
</dbReference>
<accession>A0A067R1N5</accession>
<gene>
    <name evidence="1" type="ORF">L798_13267</name>
</gene>
<dbReference type="GO" id="GO:0003676">
    <property type="term" value="F:nucleic acid binding"/>
    <property type="evidence" value="ECO:0007669"/>
    <property type="project" value="InterPro"/>
</dbReference>
<dbReference type="InterPro" id="IPR036397">
    <property type="entry name" value="RNaseH_sf"/>
</dbReference>